<evidence type="ECO:0000313" key="8">
    <source>
        <dbReference type="EMBL" id="MCS0496961.1"/>
    </source>
</evidence>
<keyword evidence="9" id="KW-1185">Reference proteome</keyword>
<keyword evidence="5" id="KW-0998">Cell outer membrane</keyword>
<dbReference type="PANTHER" id="PTHR38776">
    <property type="entry name" value="MLTA-INTERACTING PROTEIN-RELATED"/>
    <property type="match status" value="1"/>
</dbReference>
<proteinExistence type="inferred from homology"/>
<keyword evidence="4" id="KW-0472">Membrane</keyword>
<accession>A0A9X2PE14</accession>
<dbReference type="PANTHER" id="PTHR38776:SF1">
    <property type="entry name" value="MLTA-INTERACTING PROTEIN-RELATED"/>
    <property type="match status" value="1"/>
</dbReference>
<dbReference type="InterPro" id="IPR010583">
    <property type="entry name" value="MipA"/>
</dbReference>
<evidence type="ECO:0000256" key="5">
    <source>
        <dbReference type="ARBA" id="ARBA00023237"/>
    </source>
</evidence>
<dbReference type="EMBL" id="JANTHZ010000009">
    <property type="protein sequence ID" value="MCS0496961.1"/>
    <property type="molecule type" value="Genomic_DNA"/>
</dbReference>
<evidence type="ECO:0000256" key="3">
    <source>
        <dbReference type="ARBA" id="ARBA00022729"/>
    </source>
</evidence>
<feature type="chain" id="PRO_5040915321" evidence="7">
    <location>
        <begin position="33"/>
        <end position="301"/>
    </location>
</feature>
<comment type="subcellular location">
    <subcellularLocation>
        <location evidence="1">Cell outer membrane</location>
    </subcellularLocation>
</comment>
<evidence type="ECO:0000256" key="4">
    <source>
        <dbReference type="ARBA" id="ARBA00023136"/>
    </source>
</evidence>
<evidence type="ECO:0000256" key="7">
    <source>
        <dbReference type="SAM" id="SignalP"/>
    </source>
</evidence>
<protein>
    <submittedName>
        <fullName evidence="8">MipA/OmpV family protein</fullName>
    </submittedName>
</protein>
<feature type="signal peptide" evidence="7">
    <location>
        <begin position="1"/>
        <end position="32"/>
    </location>
</feature>
<dbReference type="RefSeq" id="WP_258734119.1">
    <property type="nucleotide sequence ID" value="NZ_JANTHZ010000009.1"/>
</dbReference>
<evidence type="ECO:0000256" key="1">
    <source>
        <dbReference type="ARBA" id="ARBA00004442"/>
    </source>
</evidence>
<dbReference type="Proteomes" id="UP001151088">
    <property type="component" value="Unassembled WGS sequence"/>
</dbReference>
<dbReference type="Pfam" id="PF06629">
    <property type="entry name" value="MipA"/>
    <property type="match status" value="1"/>
</dbReference>
<name>A0A9X2PE14_9HYPH</name>
<dbReference type="AlphaFoldDB" id="A0A9X2PE14"/>
<feature type="region of interest" description="Disordered" evidence="6">
    <location>
        <begin position="31"/>
        <end position="53"/>
    </location>
</feature>
<organism evidence="8 9">
    <name type="scientific">Ancylobacter mangrovi</name>
    <dbReference type="NCBI Taxonomy" id="2972472"/>
    <lineage>
        <taxon>Bacteria</taxon>
        <taxon>Pseudomonadati</taxon>
        <taxon>Pseudomonadota</taxon>
        <taxon>Alphaproteobacteria</taxon>
        <taxon>Hyphomicrobiales</taxon>
        <taxon>Xanthobacteraceae</taxon>
        <taxon>Ancylobacter</taxon>
    </lineage>
</organism>
<dbReference type="GO" id="GO:0009279">
    <property type="term" value="C:cell outer membrane"/>
    <property type="evidence" value="ECO:0007669"/>
    <property type="project" value="UniProtKB-SubCell"/>
</dbReference>
<comment type="similarity">
    <text evidence="2">Belongs to the MipA/OmpV family.</text>
</comment>
<reference evidence="8" key="1">
    <citation type="submission" date="2022-08" db="EMBL/GenBank/DDBJ databases">
        <authorList>
            <person name="Li F."/>
        </authorList>
    </citation>
    <scope>NUCLEOTIDE SEQUENCE</scope>
    <source>
        <strain evidence="8">MQZ15Z-1</strain>
    </source>
</reference>
<sequence>MRNADLTCIRPFSIVPAMMIAILSLAPRPARADEAAPPETAPRETAEPMSGWDFDTASADLRSTVSEQLTFANQRLAEWKVILGGGAMIAPKYEGSNELDVQPIPFFAASFGEWVKVDPRAVSISLYELGNLRFSGQVGYDRGRKEDDSDKLRGLGDIDVGAVVGGTVQFGTDPFDFYASFSQIIGGSDGIEVTFGGDFAQTIDRFRLSAGLSTTWADGDYMQTFFGVTPEQSARSGLPAYSIGAGFKRVDLDLAVTYAVSEHWVVRGQVGLGYLLGDVADSPIVQEEFQPSVTFAVGYRF</sequence>
<comment type="caution">
    <text evidence="8">The sequence shown here is derived from an EMBL/GenBank/DDBJ whole genome shotgun (WGS) entry which is preliminary data.</text>
</comment>
<gene>
    <name evidence="8" type="ORF">NVS89_17890</name>
</gene>
<dbReference type="SUPFAM" id="SSF56935">
    <property type="entry name" value="Porins"/>
    <property type="match status" value="1"/>
</dbReference>
<keyword evidence="3 7" id="KW-0732">Signal</keyword>
<evidence type="ECO:0000256" key="2">
    <source>
        <dbReference type="ARBA" id="ARBA00005722"/>
    </source>
</evidence>
<evidence type="ECO:0000256" key="6">
    <source>
        <dbReference type="SAM" id="MobiDB-lite"/>
    </source>
</evidence>
<evidence type="ECO:0000313" key="9">
    <source>
        <dbReference type="Proteomes" id="UP001151088"/>
    </source>
</evidence>